<reference evidence="2" key="1">
    <citation type="journal article" date="2013" name="New Phytol.">
        <title>Comparative genomic and transcriptomic analyses reveal the hemibiotrophic stage shift of Colletotrichum fungi.</title>
        <authorList>
            <person name="Gan P."/>
            <person name="Ikeda K."/>
            <person name="Irieda H."/>
            <person name="Narusaka M."/>
            <person name="O'Connell R.J."/>
            <person name="Narusaka Y."/>
            <person name="Takano Y."/>
            <person name="Kubo Y."/>
            <person name="Shirasu K."/>
        </authorList>
    </citation>
    <scope>NUCLEOTIDE SEQUENCE [LARGE SCALE GENOMIC DNA]</scope>
    <source>
        <strain evidence="2">104-T / ATCC 96160 / CBS 514.97 / LARS 414 / MAFF 240422</strain>
    </source>
</reference>
<proteinExistence type="predicted"/>
<reference evidence="2" key="2">
    <citation type="journal article" date="2019" name="Mol. Plant Microbe Interact.">
        <title>Genome sequence resources for four phytopathogenic fungi from the Colletotrichum orbiculare species complex.</title>
        <authorList>
            <person name="Gan P."/>
            <person name="Tsushima A."/>
            <person name="Narusaka M."/>
            <person name="Narusaka Y."/>
            <person name="Takano Y."/>
            <person name="Kubo Y."/>
            <person name="Shirasu K."/>
        </authorList>
    </citation>
    <scope>GENOME REANNOTATION</scope>
    <source>
        <strain evidence="2">104-T / ATCC 96160 / CBS 514.97 / LARS 414 / MAFF 240422</strain>
    </source>
</reference>
<dbReference type="EMBL" id="AMCV02000014">
    <property type="protein sequence ID" value="TDZ21554.1"/>
    <property type="molecule type" value="Genomic_DNA"/>
</dbReference>
<comment type="caution">
    <text evidence="1">The sequence shown here is derived from an EMBL/GenBank/DDBJ whole genome shotgun (WGS) entry which is preliminary data.</text>
</comment>
<evidence type="ECO:0000313" key="2">
    <source>
        <dbReference type="Proteomes" id="UP000014480"/>
    </source>
</evidence>
<protein>
    <submittedName>
        <fullName evidence="1">Uncharacterized protein</fullName>
    </submittedName>
</protein>
<name>A0A484FVL6_COLOR</name>
<accession>A0A484FVL6</accession>
<keyword evidence="2" id="KW-1185">Reference proteome</keyword>
<gene>
    <name evidence="1" type="ORF">Cob_v005661</name>
</gene>
<evidence type="ECO:0000313" key="1">
    <source>
        <dbReference type="EMBL" id="TDZ21554.1"/>
    </source>
</evidence>
<sequence length="105" mass="11771">MDAAADSESEVTVVSACRGFPSMRAIHGIPQGFAFGFPVGRRIQVHYHLLFKLEGLARVCRRHCEANCIALRGKQRRIVCSGLHLEARTNGCVKLPKRKPFPRRD</sequence>
<dbReference type="Proteomes" id="UP000014480">
    <property type="component" value="Unassembled WGS sequence"/>
</dbReference>
<dbReference type="AlphaFoldDB" id="A0A484FVL6"/>
<organism evidence="1 2">
    <name type="scientific">Colletotrichum orbiculare (strain 104-T / ATCC 96160 / CBS 514.97 / LARS 414 / MAFF 240422)</name>
    <name type="common">Cucumber anthracnose fungus</name>
    <name type="synonym">Colletotrichum lagenarium</name>
    <dbReference type="NCBI Taxonomy" id="1213857"/>
    <lineage>
        <taxon>Eukaryota</taxon>
        <taxon>Fungi</taxon>
        <taxon>Dikarya</taxon>
        <taxon>Ascomycota</taxon>
        <taxon>Pezizomycotina</taxon>
        <taxon>Sordariomycetes</taxon>
        <taxon>Hypocreomycetidae</taxon>
        <taxon>Glomerellales</taxon>
        <taxon>Glomerellaceae</taxon>
        <taxon>Colletotrichum</taxon>
        <taxon>Colletotrichum orbiculare species complex</taxon>
    </lineage>
</organism>